<dbReference type="EMBL" id="CABPSQ010000004">
    <property type="protein sequence ID" value="VVE68015.1"/>
    <property type="molecule type" value="Genomic_DNA"/>
</dbReference>
<dbReference type="FunFam" id="1.10.10.10:FF:000001">
    <property type="entry name" value="LysR family transcriptional regulator"/>
    <property type="match status" value="1"/>
</dbReference>
<proteinExistence type="inferred from homology"/>
<keyword evidence="4" id="KW-0804">Transcription</keyword>
<dbReference type="GO" id="GO:0005829">
    <property type="term" value="C:cytosol"/>
    <property type="evidence" value="ECO:0007669"/>
    <property type="project" value="TreeGrafter"/>
</dbReference>
<evidence type="ECO:0000259" key="6">
    <source>
        <dbReference type="PROSITE" id="PS50931"/>
    </source>
</evidence>
<feature type="region of interest" description="Disordered" evidence="5">
    <location>
        <begin position="304"/>
        <end position="332"/>
    </location>
</feature>
<dbReference type="InterPro" id="IPR036390">
    <property type="entry name" value="WH_DNA-bd_sf"/>
</dbReference>
<dbReference type="SUPFAM" id="SSF46785">
    <property type="entry name" value="Winged helix' DNA-binding domain"/>
    <property type="match status" value="1"/>
</dbReference>
<feature type="compositionally biased region" description="Basic and acidic residues" evidence="5">
    <location>
        <begin position="314"/>
        <end position="323"/>
    </location>
</feature>
<gene>
    <name evidence="7" type="ORF">PCA31118_02748</name>
</gene>
<dbReference type="SUPFAM" id="SSF53850">
    <property type="entry name" value="Periplasmic binding protein-like II"/>
    <property type="match status" value="1"/>
</dbReference>
<evidence type="ECO:0000256" key="4">
    <source>
        <dbReference type="ARBA" id="ARBA00023163"/>
    </source>
</evidence>
<comment type="similarity">
    <text evidence="1">Belongs to the LysR transcriptional regulatory family.</text>
</comment>
<evidence type="ECO:0000256" key="2">
    <source>
        <dbReference type="ARBA" id="ARBA00023015"/>
    </source>
</evidence>
<dbReference type="RefSeq" id="WP_246190225.1">
    <property type="nucleotide sequence ID" value="NZ_CABPSQ010000004.1"/>
</dbReference>
<dbReference type="CDD" id="cd08421">
    <property type="entry name" value="PBP2_LTTR_like_1"/>
    <property type="match status" value="1"/>
</dbReference>
<dbReference type="PANTHER" id="PTHR30419:SF2">
    <property type="entry name" value="LYSR FAMILY TRANSCRIPTIONAL REGULATOR"/>
    <property type="match status" value="1"/>
</dbReference>
<dbReference type="InterPro" id="IPR000847">
    <property type="entry name" value="LysR_HTH_N"/>
</dbReference>
<dbReference type="InterPro" id="IPR050950">
    <property type="entry name" value="HTH-type_LysR_regulators"/>
</dbReference>
<dbReference type="Pfam" id="PF03466">
    <property type="entry name" value="LysR_substrate"/>
    <property type="match status" value="1"/>
</dbReference>
<dbReference type="Gene3D" id="3.40.190.290">
    <property type="match status" value="1"/>
</dbReference>
<reference evidence="7 8" key="1">
    <citation type="submission" date="2019-08" db="EMBL/GenBank/DDBJ databases">
        <authorList>
            <person name="Peeters C."/>
        </authorList>
    </citation>
    <scope>NUCLEOTIDE SEQUENCE [LARGE SCALE GENOMIC DNA]</scope>
    <source>
        <strain evidence="7 8">LMG 31118</strain>
    </source>
</reference>
<evidence type="ECO:0000313" key="8">
    <source>
        <dbReference type="Proteomes" id="UP000414136"/>
    </source>
</evidence>
<dbReference type="InterPro" id="IPR005119">
    <property type="entry name" value="LysR_subst-bd"/>
</dbReference>
<keyword evidence="2" id="KW-0805">Transcription regulation</keyword>
<dbReference type="InterPro" id="IPR036388">
    <property type="entry name" value="WH-like_DNA-bd_sf"/>
</dbReference>
<feature type="domain" description="HTH lysR-type" evidence="6">
    <location>
        <begin position="6"/>
        <end position="63"/>
    </location>
</feature>
<evidence type="ECO:0000313" key="7">
    <source>
        <dbReference type="EMBL" id="VVE68015.1"/>
    </source>
</evidence>
<name>A0A5E5A642_9BURK</name>
<dbReference type="Pfam" id="PF00126">
    <property type="entry name" value="HTH_1"/>
    <property type="match status" value="1"/>
</dbReference>
<dbReference type="Proteomes" id="UP000414136">
    <property type="component" value="Unassembled WGS sequence"/>
</dbReference>
<sequence length="332" mass="36629">MALWRIDLVSLRLFVAVCEESSIARAAEREFIAPSAVSKRINDLESLVGSALLQRHKWGVRATPAGEALLHHARNVLRSLEKMQGDLSEYTSGVRGHIRIFANVSSIVETLPDELGAFLRRHEGVKVDLEEHTSAQVVRGVADGATDIGICWDAVDTRDVEVFPYRRDQIVTVLHRDHPLAGATRLAFIETLDFDQIGVHPDSAMYTVFRRLAAEQGKTVKFRIHVSTFEAVCRMVRAQLGLAIAPKEAVGTYSQVPDGEALRIVPLTDPWADRRLIVCVRRYDALPVASRMLVDHLCARNVTARDGGTTPDGSHSDSKKLDDDQAPGVQAS</sequence>
<dbReference type="PROSITE" id="PS50931">
    <property type="entry name" value="HTH_LYSR"/>
    <property type="match status" value="1"/>
</dbReference>
<organism evidence="7 8">
    <name type="scientific">Pandoraea captiosa</name>
    <dbReference type="NCBI Taxonomy" id="2508302"/>
    <lineage>
        <taxon>Bacteria</taxon>
        <taxon>Pseudomonadati</taxon>
        <taxon>Pseudomonadota</taxon>
        <taxon>Betaproteobacteria</taxon>
        <taxon>Burkholderiales</taxon>
        <taxon>Burkholderiaceae</taxon>
        <taxon>Pandoraea</taxon>
    </lineage>
</organism>
<dbReference type="Gene3D" id="1.10.10.10">
    <property type="entry name" value="Winged helix-like DNA-binding domain superfamily/Winged helix DNA-binding domain"/>
    <property type="match status" value="1"/>
</dbReference>
<keyword evidence="3" id="KW-0238">DNA-binding</keyword>
<dbReference type="PANTHER" id="PTHR30419">
    <property type="entry name" value="HTH-TYPE TRANSCRIPTIONAL REGULATOR YBHD"/>
    <property type="match status" value="1"/>
</dbReference>
<evidence type="ECO:0000256" key="5">
    <source>
        <dbReference type="SAM" id="MobiDB-lite"/>
    </source>
</evidence>
<dbReference type="GO" id="GO:0003700">
    <property type="term" value="F:DNA-binding transcription factor activity"/>
    <property type="evidence" value="ECO:0007669"/>
    <property type="project" value="InterPro"/>
</dbReference>
<evidence type="ECO:0000256" key="3">
    <source>
        <dbReference type="ARBA" id="ARBA00023125"/>
    </source>
</evidence>
<dbReference type="GO" id="GO:0003677">
    <property type="term" value="F:DNA binding"/>
    <property type="evidence" value="ECO:0007669"/>
    <property type="project" value="UniProtKB-KW"/>
</dbReference>
<evidence type="ECO:0000256" key="1">
    <source>
        <dbReference type="ARBA" id="ARBA00009437"/>
    </source>
</evidence>
<dbReference type="AlphaFoldDB" id="A0A5E5A642"/>
<accession>A0A5E5A642</accession>
<protein>
    <submittedName>
        <fullName evidence="7">LysR family transcriptional regulator</fullName>
    </submittedName>
</protein>
<keyword evidence="8" id="KW-1185">Reference proteome</keyword>